<dbReference type="InterPro" id="IPR050333">
    <property type="entry name" value="SLRP"/>
</dbReference>
<dbReference type="InParanoid" id="A0A6P8H8D6"/>
<dbReference type="PANTHER" id="PTHR45712">
    <property type="entry name" value="AGAP008170-PA"/>
    <property type="match status" value="1"/>
</dbReference>
<keyword evidence="2" id="KW-0677">Repeat</keyword>
<evidence type="ECO:0000256" key="1">
    <source>
        <dbReference type="ARBA" id="ARBA00022614"/>
    </source>
</evidence>
<protein>
    <submittedName>
        <fullName evidence="4">Leucine-rich repeat-containing G-protein coupled receptor 4-like</fullName>
    </submittedName>
</protein>
<dbReference type="Proteomes" id="UP000515163">
    <property type="component" value="Unplaced"/>
</dbReference>
<dbReference type="PANTHER" id="PTHR45712:SF22">
    <property type="entry name" value="INSULIN-LIKE GROWTH FACTOR-BINDING PROTEIN COMPLEX ACID LABILE SUBUNIT"/>
    <property type="match status" value="1"/>
</dbReference>
<dbReference type="Gene3D" id="3.80.10.10">
    <property type="entry name" value="Ribonuclease Inhibitor"/>
    <property type="match status" value="2"/>
</dbReference>
<dbReference type="InterPro" id="IPR003591">
    <property type="entry name" value="Leu-rich_rpt_typical-subtyp"/>
</dbReference>
<gene>
    <name evidence="4" type="primary">LOC116286591</name>
</gene>
<evidence type="ECO:0000256" key="2">
    <source>
        <dbReference type="ARBA" id="ARBA00022737"/>
    </source>
</evidence>
<dbReference type="InterPro" id="IPR001611">
    <property type="entry name" value="Leu-rich_rpt"/>
</dbReference>
<dbReference type="Pfam" id="PF13855">
    <property type="entry name" value="LRR_8"/>
    <property type="match status" value="2"/>
</dbReference>
<dbReference type="RefSeq" id="XP_031549007.1">
    <property type="nucleotide sequence ID" value="XM_031693147.1"/>
</dbReference>
<evidence type="ECO:0000313" key="4">
    <source>
        <dbReference type="RefSeq" id="XP_031549007.1"/>
    </source>
</evidence>
<keyword evidence="3" id="KW-1185">Reference proteome</keyword>
<dbReference type="GO" id="GO:0005615">
    <property type="term" value="C:extracellular space"/>
    <property type="evidence" value="ECO:0007669"/>
    <property type="project" value="TreeGrafter"/>
</dbReference>
<evidence type="ECO:0000313" key="3">
    <source>
        <dbReference type="Proteomes" id="UP000515163"/>
    </source>
</evidence>
<dbReference type="PROSITE" id="PS51450">
    <property type="entry name" value="LRR"/>
    <property type="match status" value="1"/>
</dbReference>
<proteinExistence type="predicted"/>
<organism evidence="3 4">
    <name type="scientific">Actinia tenebrosa</name>
    <name type="common">Australian red waratah sea anemone</name>
    <dbReference type="NCBI Taxonomy" id="6105"/>
    <lineage>
        <taxon>Eukaryota</taxon>
        <taxon>Metazoa</taxon>
        <taxon>Cnidaria</taxon>
        <taxon>Anthozoa</taxon>
        <taxon>Hexacorallia</taxon>
        <taxon>Actiniaria</taxon>
        <taxon>Actiniidae</taxon>
        <taxon>Actinia</taxon>
    </lineage>
</organism>
<dbReference type="GeneID" id="116286591"/>
<accession>A0A6P8H8D6</accession>
<name>A0A6P8H8D6_ACTTE</name>
<dbReference type="SMART" id="SM00369">
    <property type="entry name" value="LRR_TYP"/>
    <property type="match status" value="7"/>
</dbReference>
<dbReference type="InterPro" id="IPR032675">
    <property type="entry name" value="LRR_dom_sf"/>
</dbReference>
<dbReference type="KEGG" id="aten:116286591"/>
<dbReference type="SUPFAM" id="SSF52058">
    <property type="entry name" value="L domain-like"/>
    <property type="match status" value="1"/>
</dbReference>
<reference evidence="4" key="1">
    <citation type="submission" date="2025-08" db="UniProtKB">
        <authorList>
            <consortium name="RefSeq"/>
        </authorList>
    </citation>
    <scope>IDENTIFICATION</scope>
    <source>
        <tissue evidence="4">Tentacle</tissue>
    </source>
</reference>
<dbReference type="OrthoDB" id="27267at2759"/>
<dbReference type="AlphaFoldDB" id="A0A6P8H8D6"/>
<keyword evidence="1" id="KW-0433">Leucine-rich repeat</keyword>
<sequence length="220" mass="24888">MTKLFSLHLDGNKIKILKKGAFEGLRSVKELHVGNNLIHNADFYSLNGLQSVSLITMQNNSLTTLPYLGNLTQVTTVRFSFNMFDLENQTAVFTNLGELVILSMHEAKLRRIPDLSQNPNLLYLFVSKNRIKYIKDGAFLFNSKLEQLMMNSNNIEILTNESFTGATSLETINLSDNPLKQIAHSTFFHESLKTVFLIDTMLKHPLLISTVSHPIISFVL</sequence>